<gene>
    <name evidence="4" type="ORF">GHT06_013829</name>
</gene>
<dbReference type="PANTHER" id="PTHR24258:SF140">
    <property type="entry name" value="BCDNA.GH08420-RELATED"/>
    <property type="match status" value="1"/>
</dbReference>
<name>A0AAD5KVF0_9CRUS</name>
<dbReference type="SMART" id="SM00020">
    <property type="entry name" value="Tryp_SPc"/>
    <property type="match status" value="1"/>
</dbReference>
<dbReference type="EMBL" id="WJBH02000004">
    <property type="protein sequence ID" value="KAI9559822.1"/>
    <property type="molecule type" value="Genomic_DNA"/>
</dbReference>
<dbReference type="FunFam" id="2.40.10.10:FF:000068">
    <property type="entry name" value="transmembrane protease serine 2"/>
    <property type="match status" value="1"/>
</dbReference>
<comment type="caution">
    <text evidence="4">The sequence shown here is derived from an EMBL/GenBank/DDBJ whole genome shotgun (WGS) entry which is preliminary data.</text>
</comment>
<dbReference type="GO" id="GO:0004252">
    <property type="term" value="F:serine-type endopeptidase activity"/>
    <property type="evidence" value="ECO:0007669"/>
    <property type="project" value="InterPro"/>
</dbReference>
<dbReference type="Pfam" id="PF00089">
    <property type="entry name" value="Trypsin"/>
    <property type="match status" value="1"/>
</dbReference>
<protein>
    <recommendedName>
        <fullName evidence="3">Peptidase S1 domain-containing protein</fullName>
    </recommendedName>
</protein>
<dbReference type="CDD" id="cd00190">
    <property type="entry name" value="Tryp_SPc"/>
    <property type="match status" value="1"/>
</dbReference>
<evidence type="ECO:0000256" key="2">
    <source>
        <dbReference type="SAM" id="SignalP"/>
    </source>
</evidence>
<sequence>MKSFLILFAVICTPLWSENGRIIEGGQATAGQFPYVVSITENDRHICGGFIYSKQWIVTAASCVEGKTANKLKVVAGQVSVVSPDPNEQIHTVYVIFSYPEYNSTTKLNDVALLKLTTEIQFDSINVDFIPYGEELTNDKVGVFMGWGATFEGGYESINLRYGYSAIIPSTVDPTCGDYGAEFDVRSMFCCSITLIALPAGSPCQYDEGSPFVQEFVDPANSSLVIPTAVGIFSKVPKCDPTAKSVYTRLSVYYFWFLNTAGQQPTRQ</sequence>
<dbReference type="Proteomes" id="UP000820818">
    <property type="component" value="Linkage Group LG4"/>
</dbReference>
<dbReference type="PRINTS" id="PR00722">
    <property type="entry name" value="CHYMOTRYPSIN"/>
</dbReference>
<keyword evidence="1" id="KW-1015">Disulfide bond</keyword>
<dbReference type="InterPro" id="IPR009003">
    <property type="entry name" value="Peptidase_S1_PA"/>
</dbReference>
<dbReference type="SUPFAM" id="SSF50494">
    <property type="entry name" value="Trypsin-like serine proteases"/>
    <property type="match status" value="1"/>
</dbReference>
<reference evidence="4 5" key="1">
    <citation type="submission" date="2022-05" db="EMBL/GenBank/DDBJ databases">
        <title>A multi-omics perspective on studying reproductive biology in Daphnia sinensis.</title>
        <authorList>
            <person name="Jia J."/>
        </authorList>
    </citation>
    <scope>NUCLEOTIDE SEQUENCE [LARGE SCALE GENOMIC DNA]</scope>
    <source>
        <strain evidence="4 5">WSL</strain>
    </source>
</reference>
<keyword evidence="2" id="KW-0732">Signal</keyword>
<evidence type="ECO:0000313" key="5">
    <source>
        <dbReference type="Proteomes" id="UP000820818"/>
    </source>
</evidence>
<keyword evidence="5" id="KW-1185">Reference proteome</keyword>
<feature type="signal peptide" evidence="2">
    <location>
        <begin position="1"/>
        <end position="17"/>
    </location>
</feature>
<dbReference type="PROSITE" id="PS50240">
    <property type="entry name" value="TRYPSIN_DOM"/>
    <property type="match status" value="1"/>
</dbReference>
<dbReference type="AlphaFoldDB" id="A0AAD5KVF0"/>
<dbReference type="InterPro" id="IPR001314">
    <property type="entry name" value="Peptidase_S1A"/>
</dbReference>
<dbReference type="Gene3D" id="2.40.10.10">
    <property type="entry name" value="Trypsin-like serine proteases"/>
    <property type="match status" value="1"/>
</dbReference>
<dbReference type="PANTHER" id="PTHR24258">
    <property type="entry name" value="SERINE PROTEASE-RELATED"/>
    <property type="match status" value="1"/>
</dbReference>
<evidence type="ECO:0000256" key="1">
    <source>
        <dbReference type="ARBA" id="ARBA00023157"/>
    </source>
</evidence>
<feature type="chain" id="PRO_5041928441" description="Peptidase S1 domain-containing protein" evidence="2">
    <location>
        <begin position="18"/>
        <end position="268"/>
    </location>
</feature>
<evidence type="ECO:0000313" key="4">
    <source>
        <dbReference type="EMBL" id="KAI9559822.1"/>
    </source>
</evidence>
<organism evidence="4 5">
    <name type="scientific">Daphnia sinensis</name>
    <dbReference type="NCBI Taxonomy" id="1820382"/>
    <lineage>
        <taxon>Eukaryota</taxon>
        <taxon>Metazoa</taxon>
        <taxon>Ecdysozoa</taxon>
        <taxon>Arthropoda</taxon>
        <taxon>Crustacea</taxon>
        <taxon>Branchiopoda</taxon>
        <taxon>Diplostraca</taxon>
        <taxon>Cladocera</taxon>
        <taxon>Anomopoda</taxon>
        <taxon>Daphniidae</taxon>
        <taxon>Daphnia</taxon>
        <taxon>Daphnia similis group</taxon>
    </lineage>
</organism>
<dbReference type="InterPro" id="IPR001254">
    <property type="entry name" value="Trypsin_dom"/>
</dbReference>
<proteinExistence type="predicted"/>
<evidence type="ECO:0000259" key="3">
    <source>
        <dbReference type="PROSITE" id="PS50240"/>
    </source>
</evidence>
<feature type="domain" description="Peptidase S1" evidence="3">
    <location>
        <begin position="23"/>
        <end position="262"/>
    </location>
</feature>
<accession>A0AAD5KVF0</accession>
<dbReference type="InterPro" id="IPR043504">
    <property type="entry name" value="Peptidase_S1_PA_chymotrypsin"/>
</dbReference>
<dbReference type="GO" id="GO:0006508">
    <property type="term" value="P:proteolysis"/>
    <property type="evidence" value="ECO:0007669"/>
    <property type="project" value="InterPro"/>
</dbReference>